<sequence>MVGNPVYLCNAVAGAGAVGVAVAVAVGVGYYMALGNGVAAAVAVAVGNGDDAAIGNAVAVATDDSIPVALDYGDDVAARTGAALNALRPLLMVVQLVQANTPPDALCECRAHNIIIQC</sequence>
<accession>A0A7S4CND5</accession>
<dbReference type="AlphaFoldDB" id="A0A7S4CND5"/>
<reference evidence="2" key="1">
    <citation type="submission" date="2021-01" db="EMBL/GenBank/DDBJ databases">
        <authorList>
            <person name="Corre E."/>
            <person name="Pelletier E."/>
            <person name="Niang G."/>
            <person name="Scheremetjew M."/>
            <person name="Finn R."/>
            <person name="Kale V."/>
            <person name="Holt S."/>
            <person name="Cochrane G."/>
            <person name="Meng A."/>
            <person name="Brown T."/>
            <person name="Cohen L."/>
        </authorList>
    </citation>
    <scope>NUCLEOTIDE SEQUENCE</scope>
    <source>
        <strain evidence="2">CCMP1594</strain>
    </source>
</reference>
<keyword evidence="1" id="KW-0812">Transmembrane</keyword>
<protein>
    <submittedName>
        <fullName evidence="2">Uncharacterized protein</fullName>
    </submittedName>
</protein>
<keyword evidence="1" id="KW-0472">Membrane</keyword>
<evidence type="ECO:0000313" key="2">
    <source>
        <dbReference type="EMBL" id="CAE0801924.1"/>
    </source>
</evidence>
<evidence type="ECO:0000256" key="1">
    <source>
        <dbReference type="SAM" id="Phobius"/>
    </source>
</evidence>
<proteinExistence type="predicted"/>
<feature type="transmembrane region" description="Helical" evidence="1">
    <location>
        <begin position="12"/>
        <end position="33"/>
    </location>
</feature>
<name>A0A7S4CND5_9EUGL</name>
<keyword evidence="1" id="KW-1133">Transmembrane helix</keyword>
<dbReference type="EMBL" id="HBJA01038223">
    <property type="protein sequence ID" value="CAE0801924.1"/>
    <property type="molecule type" value="Transcribed_RNA"/>
</dbReference>
<organism evidence="2">
    <name type="scientific">Eutreptiella gymnastica</name>
    <dbReference type="NCBI Taxonomy" id="73025"/>
    <lineage>
        <taxon>Eukaryota</taxon>
        <taxon>Discoba</taxon>
        <taxon>Euglenozoa</taxon>
        <taxon>Euglenida</taxon>
        <taxon>Spirocuta</taxon>
        <taxon>Euglenophyceae</taxon>
        <taxon>Eutreptiales</taxon>
        <taxon>Eutreptiaceae</taxon>
        <taxon>Eutreptiella</taxon>
    </lineage>
</organism>
<gene>
    <name evidence="2" type="ORF">EGYM00163_LOCUS13045</name>
</gene>